<dbReference type="InterPro" id="IPR025736">
    <property type="entry name" value="PucR_C-HTH_dom"/>
</dbReference>
<organism evidence="5 6">
    <name type="scientific">Bacillus oleivorans</name>
    <dbReference type="NCBI Taxonomy" id="1448271"/>
    <lineage>
        <taxon>Bacteria</taxon>
        <taxon>Bacillati</taxon>
        <taxon>Bacillota</taxon>
        <taxon>Bacilli</taxon>
        <taxon>Bacillales</taxon>
        <taxon>Bacillaceae</taxon>
        <taxon>Bacillus</taxon>
    </lineage>
</organism>
<proteinExistence type="inferred from homology"/>
<dbReference type="PANTHER" id="PTHR33744:SF16">
    <property type="entry name" value="CARBOHYDRATE DIACID REGULATOR"/>
    <property type="match status" value="1"/>
</dbReference>
<dbReference type="RefSeq" id="WP_097156926.1">
    <property type="nucleotide sequence ID" value="NZ_JBEPMQ010000003.1"/>
</dbReference>
<dbReference type="OrthoDB" id="9792148at2"/>
<evidence type="ECO:0000259" key="3">
    <source>
        <dbReference type="Pfam" id="PF13556"/>
    </source>
</evidence>
<dbReference type="InterPro" id="IPR051448">
    <property type="entry name" value="CdaR-like_regulators"/>
</dbReference>
<sequence length="385" mass="44802">MIVPVNLAQEIVDRMKEIINQDINYIDPNCIIIASTDRKRIGDFHGGAQVVLKKKGMVAITDENQFIGTRKGINLPVYFDDNIVGIIGITGKEEEVSKYGKIIQSMTEILIKEAFIKEQSKIERESKKQFIEEVLFRINDEDKETIRIRSELLNVKLDIPRVTLVARVQQVKKRKMIDTAVNNYHIYNFINRYIDYDQQNLLVQSGLNYIMILNMNTTNDLIGLVKKIYENLKHEYNLSICFGIGSESRDDAGIRQSFEEAKKSLMVSLLYKKRFYVSIFDLDLELVVNDLSEKAKYNYLFKVFKYLDEEQLSSYIEVLSTYFRNNGSIMKTADELFLHKNTLQYKLNKIKTVTGYDPRNTRDLVVLYLAVLIYKSEGAYKTFML</sequence>
<evidence type="ECO:0000313" key="6">
    <source>
        <dbReference type="Proteomes" id="UP000219546"/>
    </source>
</evidence>
<dbReference type="Pfam" id="PF17853">
    <property type="entry name" value="GGDEF_2"/>
    <property type="match status" value="1"/>
</dbReference>
<dbReference type="InterPro" id="IPR041522">
    <property type="entry name" value="CdaR_GGDEF"/>
</dbReference>
<evidence type="ECO:0000313" key="5">
    <source>
        <dbReference type="EMBL" id="SNX67102.1"/>
    </source>
</evidence>
<dbReference type="InterPro" id="IPR008599">
    <property type="entry name" value="Diacid_rec"/>
</dbReference>
<feature type="domain" description="CdaR GGDEF-like" evidence="4">
    <location>
        <begin position="142"/>
        <end position="265"/>
    </location>
</feature>
<feature type="domain" description="Putative sugar diacid recognition" evidence="2">
    <location>
        <begin position="6"/>
        <end position="133"/>
    </location>
</feature>
<dbReference type="Pfam" id="PF13556">
    <property type="entry name" value="HTH_30"/>
    <property type="match status" value="1"/>
</dbReference>
<dbReference type="PANTHER" id="PTHR33744">
    <property type="entry name" value="CARBOHYDRATE DIACID REGULATOR"/>
    <property type="match status" value="1"/>
</dbReference>
<evidence type="ECO:0000259" key="4">
    <source>
        <dbReference type="Pfam" id="PF17853"/>
    </source>
</evidence>
<keyword evidence="6" id="KW-1185">Reference proteome</keyword>
<feature type="domain" description="PucR C-terminal helix-turn-helix" evidence="3">
    <location>
        <begin position="316"/>
        <end position="373"/>
    </location>
</feature>
<name>A0A285CHM3_9BACI</name>
<dbReference type="Pfam" id="PF05651">
    <property type="entry name" value="Diacid_rec"/>
    <property type="match status" value="1"/>
</dbReference>
<accession>A0A285CHM3</accession>
<gene>
    <name evidence="5" type="ORF">SAMN05877753_101417</name>
</gene>
<dbReference type="AlphaFoldDB" id="A0A285CHM3"/>
<dbReference type="Proteomes" id="UP000219546">
    <property type="component" value="Unassembled WGS sequence"/>
</dbReference>
<protein>
    <submittedName>
        <fullName evidence="5">Carbohydrate diacid regulator</fullName>
    </submittedName>
</protein>
<dbReference type="EMBL" id="OAOP01000001">
    <property type="protein sequence ID" value="SNX67102.1"/>
    <property type="molecule type" value="Genomic_DNA"/>
</dbReference>
<dbReference type="InterPro" id="IPR042070">
    <property type="entry name" value="PucR_C-HTH_sf"/>
</dbReference>
<evidence type="ECO:0000259" key="2">
    <source>
        <dbReference type="Pfam" id="PF05651"/>
    </source>
</evidence>
<comment type="similarity">
    <text evidence="1">Belongs to the CdaR family.</text>
</comment>
<dbReference type="Gene3D" id="1.10.10.2840">
    <property type="entry name" value="PucR C-terminal helix-turn-helix domain"/>
    <property type="match status" value="1"/>
</dbReference>
<evidence type="ECO:0000256" key="1">
    <source>
        <dbReference type="ARBA" id="ARBA00006754"/>
    </source>
</evidence>
<reference evidence="5 6" key="1">
    <citation type="submission" date="2017-08" db="EMBL/GenBank/DDBJ databases">
        <authorList>
            <person name="de Groot N.N."/>
        </authorList>
    </citation>
    <scope>NUCLEOTIDE SEQUENCE [LARGE SCALE GENOMIC DNA]</scope>
    <source>
        <strain evidence="5 6">JC228</strain>
    </source>
</reference>